<keyword evidence="2" id="KW-1185">Reference proteome</keyword>
<reference evidence="1" key="1">
    <citation type="submission" date="2022-08" db="EMBL/GenBank/DDBJ databases">
        <title>Genome Sequence of Lecanicillium fungicola.</title>
        <authorList>
            <person name="Buettner E."/>
        </authorList>
    </citation>
    <scope>NUCLEOTIDE SEQUENCE</scope>
    <source>
        <strain evidence="1">Babe33</strain>
    </source>
</reference>
<comment type="caution">
    <text evidence="1">The sequence shown here is derived from an EMBL/GenBank/DDBJ whole genome shotgun (WGS) entry which is preliminary data.</text>
</comment>
<dbReference type="EMBL" id="JANJQO010001135">
    <property type="protein sequence ID" value="KAJ2972507.1"/>
    <property type="molecule type" value="Genomic_DNA"/>
</dbReference>
<proteinExistence type="predicted"/>
<evidence type="ECO:0000313" key="1">
    <source>
        <dbReference type="EMBL" id="KAJ2972507.1"/>
    </source>
</evidence>
<protein>
    <submittedName>
        <fullName evidence="1">Uncharacterized protein</fullName>
    </submittedName>
</protein>
<evidence type="ECO:0000313" key="2">
    <source>
        <dbReference type="Proteomes" id="UP001143910"/>
    </source>
</evidence>
<accession>A0ACC1MZU4</accession>
<dbReference type="Proteomes" id="UP001143910">
    <property type="component" value="Unassembled WGS sequence"/>
</dbReference>
<name>A0ACC1MZU4_9HYPO</name>
<sequence length="161" mass="18381">MGAHLELNGQVVADVTFCQIWSPRMRHYWEEVCAAGKPGSAESDQALEDFLGASRYRHKTYFETLSEIEVLKQMKAIQQRDALSHAQLSVQYQGIAGLDILNSRPNKYEYGSTSLGWYDSKASLESRQQFGQFQSGLLNSQLQPHDVQRILALQERWNEVE</sequence>
<gene>
    <name evidence="1" type="ORF">NQ176_g7117</name>
</gene>
<organism evidence="1 2">
    <name type="scientific">Zarea fungicola</name>
    <dbReference type="NCBI Taxonomy" id="93591"/>
    <lineage>
        <taxon>Eukaryota</taxon>
        <taxon>Fungi</taxon>
        <taxon>Dikarya</taxon>
        <taxon>Ascomycota</taxon>
        <taxon>Pezizomycotina</taxon>
        <taxon>Sordariomycetes</taxon>
        <taxon>Hypocreomycetidae</taxon>
        <taxon>Hypocreales</taxon>
        <taxon>Cordycipitaceae</taxon>
        <taxon>Zarea</taxon>
    </lineage>
</organism>